<dbReference type="GO" id="GO:0005737">
    <property type="term" value="C:cytoplasm"/>
    <property type="evidence" value="ECO:0007669"/>
    <property type="project" value="TreeGrafter"/>
</dbReference>
<keyword evidence="4 8" id="KW-1133">Transmembrane helix</keyword>
<evidence type="ECO:0000256" key="3">
    <source>
        <dbReference type="ARBA" id="ARBA00022692"/>
    </source>
</evidence>
<gene>
    <name evidence="9" type="ORF">CBOVIS_LOCUS4516</name>
</gene>
<proteinExistence type="inferred from homology"/>
<dbReference type="Proteomes" id="UP000494206">
    <property type="component" value="Unassembled WGS sequence"/>
</dbReference>
<dbReference type="InterPro" id="IPR002159">
    <property type="entry name" value="CD36_fam"/>
</dbReference>
<dbReference type="PANTHER" id="PTHR11923">
    <property type="entry name" value="SCAVENGER RECEPTOR CLASS B TYPE-1 SR-B1"/>
    <property type="match status" value="1"/>
</dbReference>
<feature type="transmembrane region" description="Helical" evidence="8">
    <location>
        <begin position="477"/>
        <end position="503"/>
    </location>
</feature>
<dbReference type="GO" id="GO:0016020">
    <property type="term" value="C:membrane"/>
    <property type="evidence" value="ECO:0007669"/>
    <property type="project" value="UniProtKB-SubCell"/>
</dbReference>
<dbReference type="EMBL" id="CADEPM010000003">
    <property type="protein sequence ID" value="CAB3401826.1"/>
    <property type="molecule type" value="Genomic_DNA"/>
</dbReference>
<keyword evidence="10" id="KW-1185">Reference proteome</keyword>
<protein>
    <submittedName>
        <fullName evidence="9">Uncharacterized protein</fullName>
    </submittedName>
</protein>
<organism evidence="9 10">
    <name type="scientific">Caenorhabditis bovis</name>
    <dbReference type="NCBI Taxonomy" id="2654633"/>
    <lineage>
        <taxon>Eukaryota</taxon>
        <taxon>Metazoa</taxon>
        <taxon>Ecdysozoa</taxon>
        <taxon>Nematoda</taxon>
        <taxon>Chromadorea</taxon>
        <taxon>Rhabditida</taxon>
        <taxon>Rhabditina</taxon>
        <taxon>Rhabditomorpha</taxon>
        <taxon>Rhabditoidea</taxon>
        <taxon>Rhabditidae</taxon>
        <taxon>Peloderinae</taxon>
        <taxon>Caenorhabditis</taxon>
    </lineage>
</organism>
<evidence type="ECO:0000256" key="6">
    <source>
        <dbReference type="ARBA" id="ARBA00023180"/>
    </source>
</evidence>
<keyword evidence="5 8" id="KW-0472">Membrane</keyword>
<evidence type="ECO:0000256" key="5">
    <source>
        <dbReference type="ARBA" id="ARBA00023136"/>
    </source>
</evidence>
<dbReference type="OrthoDB" id="18585at2759"/>
<keyword evidence="6" id="KW-0325">Glycoprotein</keyword>
<feature type="transmembrane region" description="Helical" evidence="8">
    <location>
        <begin position="7"/>
        <end position="31"/>
    </location>
</feature>
<evidence type="ECO:0000256" key="2">
    <source>
        <dbReference type="ARBA" id="ARBA00010532"/>
    </source>
</evidence>
<evidence type="ECO:0000256" key="7">
    <source>
        <dbReference type="SAM" id="MobiDB-lite"/>
    </source>
</evidence>
<evidence type="ECO:0000313" key="10">
    <source>
        <dbReference type="Proteomes" id="UP000494206"/>
    </source>
</evidence>
<evidence type="ECO:0000256" key="8">
    <source>
        <dbReference type="SAM" id="Phobius"/>
    </source>
</evidence>
<name>A0A8S1EKU9_9PELO</name>
<keyword evidence="3 8" id="KW-0812">Transmembrane</keyword>
<dbReference type="GO" id="GO:0005044">
    <property type="term" value="F:scavenger receptor activity"/>
    <property type="evidence" value="ECO:0007669"/>
    <property type="project" value="TreeGrafter"/>
</dbReference>
<reference evidence="9 10" key="1">
    <citation type="submission" date="2020-04" db="EMBL/GenBank/DDBJ databases">
        <authorList>
            <person name="Laetsch R D."/>
            <person name="Stevens L."/>
            <person name="Kumar S."/>
            <person name="Blaxter L. M."/>
        </authorList>
    </citation>
    <scope>NUCLEOTIDE SEQUENCE [LARGE SCALE GENOMIC DNA]</scope>
</reference>
<evidence type="ECO:0000256" key="1">
    <source>
        <dbReference type="ARBA" id="ARBA00004370"/>
    </source>
</evidence>
<comment type="similarity">
    <text evidence="2">Belongs to the CD36 family.</text>
</comment>
<comment type="subcellular location">
    <subcellularLocation>
        <location evidence="1">Membrane</location>
    </subcellularLocation>
</comment>
<evidence type="ECO:0000313" key="9">
    <source>
        <dbReference type="EMBL" id="CAB3401826.1"/>
    </source>
</evidence>
<accession>A0A8S1EKU9</accession>
<evidence type="ECO:0000256" key="4">
    <source>
        <dbReference type="ARBA" id="ARBA00022989"/>
    </source>
</evidence>
<dbReference type="PRINTS" id="PR01609">
    <property type="entry name" value="CD36FAMILY"/>
</dbReference>
<dbReference type="Pfam" id="PF01130">
    <property type="entry name" value="CD36"/>
    <property type="match status" value="1"/>
</dbReference>
<dbReference type="AlphaFoldDB" id="A0A8S1EKU9"/>
<sequence>MANSRCLIGGAVIVGLVLAIVGILCIIGFPIDSLVRKQILENDYLGYTTDENGTEILTNMTATWLKPQYKMQLNIWMFNVTNVDDVLHRHAKPNLQEIGPFVFDEKQEKVYHKFAANDTRVFYKNQKLYFFNKNASCEACHLNINVTIPNVVFQKLVDAAEDTIFGIRIRFAIESILKLVKEGPFITVSVNDALFNGYHDPIVDLVCKNQILSILCTSNIITKRVGFFYGQNGTTDGTYEVDTGKPSPFNIGKVYSWNNMSMMPEDVWDSPYARMINGSDGQVFSPMLQREKRLSVFVSQLCRSIQLEYVKDVAVAGVPSWRYTAPSDLYDPAIPANRDFCNKHGTPRYFDNTTIQIENCLPAGIIDLSRCQAGSPRVYLSQPHFYKSPKELWHAVSGLAVPSDANDNTYVDLEPNAGVPTQAKRTVQINVGMVKGSLSITENTTNVIVPVLWMNETAFFDDGTREQLSSIFGVKHYSFIGGVASLLVGVLTWLAVFVVIIAFSRQEPDEYGRLIFEDDDGEEGQQNLNDELVQPASEISAQ</sequence>
<comment type="caution">
    <text evidence="9">The sequence shown here is derived from an EMBL/GenBank/DDBJ whole genome shotgun (WGS) entry which is preliminary data.</text>
</comment>
<feature type="region of interest" description="Disordered" evidence="7">
    <location>
        <begin position="520"/>
        <end position="542"/>
    </location>
</feature>
<dbReference type="PANTHER" id="PTHR11923:SF51">
    <property type="entry name" value="LYSOSOME MEMBRANE PROTEIN 2"/>
    <property type="match status" value="1"/>
</dbReference>